<proteinExistence type="predicted"/>
<feature type="compositionally biased region" description="Polar residues" evidence="1">
    <location>
        <begin position="122"/>
        <end position="131"/>
    </location>
</feature>
<accession>A0A5J5DJX5</accession>
<evidence type="ECO:0000313" key="3">
    <source>
        <dbReference type="Proteomes" id="UP000327493"/>
    </source>
</evidence>
<evidence type="ECO:0000313" key="2">
    <source>
        <dbReference type="EMBL" id="KAA8593581.1"/>
    </source>
</evidence>
<organism evidence="2 3">
    <name type="scientific">Etheostoma spectabile</name>
    <name type="common">orangethroat darter</name>
    <dbReference type="NCBI Taxonomy" id="54343"/>
    <lineage>
        <taxon>Eukaryota</taxon>
        <taxon>Metazoa</taxon>
        <taxon>Chordata</taxon>
        <taxon>Craniata</taxon>
        <taxon>Vertebrata</taxon>
        <taxon>Euteleostomi</taxon>
        <taxon>Actinopterygii</taxon>
        <taxon>Neopterygii</taxon>
        <taxon>Teleostei</taxon>
        <taxon>Neoteleostei</taxon>
        <taxon>Acanthomorphata</taxon>
        <taxon>Eupercaria</taxon>
        <taxon>Perciformes</taxon>
        <taxon>Percoidei</taxon>
        <taxon>Percidae</taxon>
        <taxon>Etheostomatinae</taxon>
        <taxon>Etheostoma</taxon>
    </lineage>
</organism>
<keyword evidence="3" id="KW-1185">Reference proteome</keyword>
<reference evidence="2 3" key="1">
    <citation type="submission" date="2019-08" db="EMBL/GenBank/DDBJ databases">
        <title>A chromosome-level genome assembly, high-density linkage maps, and genome scans reveal the genomic architecture of hybrid incompatibilities underlying speciation via character displacement in darters (Percidae: Etheostominae).</title>
        <authorList>
            <person name="Moran R.L."/>
            <person name="Catchen J.M."/>
            <person name="Fuller R.C."/>
        </authorList>
    </citation>
    <scope>NUCLEOTIDE SEQUENCE [LARGE SCALE GENOMIC DNA]</scope>
    <source>
        <strain evidence="2">EspeVRDwgs_2016</strain>
        <tissue evidence="2">Muscle</tissue>
    </source>
</reference>
<gene>
    <name evidence="2" type="ORF">FQN60_009697</name>
</gene>
<comment type="caution">
    <text evidence="2">The sequence shown here is derived from an EMBL/GenBank/DDBJ whole genome shotgun (WGS) entry which is preliminary data.</text>
</comment>
<name>A0A5J5DJX5_9PERO</name>
<sequence length="131" mass="14109">MCFHHSLHKKGFTGQDIAASKISPINHLSTIKNFKVRGSVCCEEGFRASKKVQQASGPSPKVYSAAGLGHHQCRACSGMAAGRRDKDWTPEDWGKVIFSDESPSLLFGASRKSLSGEDKVSATISPVSCQQ</sequence>
<dbReference type="AlphaFoldDB" id="A0A5J5DJX5"/>
<dbReference type="EMBL" id="VOFY01000004">
    <property type="protein sequence ID" value="KAA8593581.1"/>
    <property type="molecule type" value="Genomic_DNA"/>
</dbReference>
<protein>
    <submittedName>
        <fullName evidence="2">Uncharacterized protein</fullName>
    </submittedName>
</protein>
<feature type="region of interest" description="Disordered" evidence="1">
    <location>
        <begin position="111"/>
        <end position="131"/>
    </location>
</feature>
<dbReference type="Proteomes" id="UP000327493">
    <property type="component" value="Chromosome 4"/>
</dbReference>
<evidence type="ECO:0000256" key="1">
    <source>
        <dbReference type="SAM" id="MobiDB-lite"/>
    </source>
</evidence>